<dbReference type="GeneID" id="20673728"/>
<name>W4JV50_HETIT</name>
<dbReference type="InParanoid" id="W4JV50"/>
<reference evidence="2 3" key="1">
    <citation type="journal article" date="2012" name="New Phytol.">
        <title>Insight into trade-off between wood decay and parasitism from the genome of a fungal forest pathogen.</title>
        <authorList>
            <person name="Olson A."/>
            <person name="Aerts A."/>
            <person name="Asiegbu F."/>
            <person name="Belbahri L."/>
            <person name="Bouzid O."/>
            <person name="Broberg A."/>
            <person name="Canback B."/>
            <person name="Coutinho P.M."/>
            <person name="Cullen D."/>
            <person name="Dalman K."/>
            <person name="Deflorio G."/>
            <person name="van Diepen L.T."/>
            <person name="Dunand C."/>
            <person name="Duplessis S."/>
            <person name="Durling M."/>
            <person name="Gonthier P."/>
            <person name="Grimwood J."/>
            <person name="Fossdal C.G."/>
            <person name="Hansson D."/>
            <person name="Henrissat B."/>
            <person name="Hietala A."/>
            <person name="Himmelstrand K."/>
            <person name="Hoffmeister D."/>
            <person name="Hogberg N."/>
            <person name="James T.Y."/>
            <person name="Karlsson M."/>
            <person name="Kohler A."/>
            <person name="Kues U."/>
            <person name="Lee Y.H."/>
            <person name="Lin Y.C."/>
            <person name="Lind M."/>
            <person name="Lindquist E."/>
            <person name="Lombard V."/>
            <person name="Lucas S."/>
            <person name="Lunden K."/>
            <person name="Morin E."/>
            <person name="Murat C."/>
            <person name="Park J."/>
            <person name="Raffaello T."/>
            <person name="Rouze P."/>
            <person name="Salamov A."/>
            <person name="Schmutz J."/>
            <person name="Solheim H."/>
            <person name="Stahlberg J."/>
            <person name="Velez H."/>
            <person name="de Vries R.P."/>
            <person name="Wiebenga A."/>
            <person name="Woodward S."/>
            <person name="Yakovlev I."/>
            <person name="Garbelotto M."/>
            <person name="Martin F."/>
            <person name="Grigoriev I.V."/>
            <person name="Stenlid J."/>
        </authorList>
    </citation>
    <scope>NUCLEOTIDE SEQUENCE [LARGE SCALE GENOMIC DNA]</scope>
    <source>
        <strain evidence="2 3">TC 32-1</strain>
    </source>
</reference>
<evidence type="ECO:0000313" key="3">
    <source>
        <dbReference type="Proteomes" id="UP000030671"/>
    </source>
</evidence>
<keyword evidence="3" id="KW-1185">Reference proteome</keyword>
<dbReference type="RefSeq" id="XP_009550921.1">
    <property type="nucleotide sequence ID" value="XM_009552626.1"/>
</dbReference>
<accession>W4JV50</accession>
<protein>
    <submittedName>
        <fullName evidence="2">Uncharacterized protein</fullName>
    </submittedName>
</protein>
<dbReference type="HOGENOM" id="CLU_2979363_0_0_1"/>
<feature type="region of interest" description="Disordered" evidence="1">
    <location>
        <begin position="1"/>
        <end position="24"/>
    </location>
</feature>
<proteinExistence type="predicted"/>
<dbReference type="Proteomes" id="UP000030671">
    <property type="component" value="Unassembled WGS sequence"/>
</dbReference>
<dbReference type="AlphaFoldDB" id="W4JV50"/>
<gene>
    <name evidence="2" type="ORF">HETIRDRAFT_421539</name>
</gene>
<sequence>MTRQLALARKHEGGDERVFHNSDPNIRDVGTQMILRPCSVRTSRSFHTQLDTQNVSYS</sequence>
<organism evidence="2 3">
    <name type="scientific">Heterobasidion irregulare (strain TC 32-1)</name>
    <dbReference type="NCBI Taxonomy" id="747525"/>
    <lineage>
        <taxon>Eukaryota</taxon>
        <taxon>Fungi</taxon>
        <taxon>Dikarya</taxon>
        <taxon>Basidiomycota</taxon>
        <taxon>Agaricomycotina</taxon>
        <taxon>Agaricomycetes</taxon>
        <taxon>Russulales</taxon>
        <taxon>Bondarzewiaceae</taxon>
        <taxon>Heterobasidion</taxon>
        <taxon>Heterobasidion annosum species complex</taxon>
    </lineage>
</organism>
<dbReference type="EMBL" id="KI925463">
    <property type="protein sequence ID" value="ETW77412.1"/>
    <property type="molecule type" value="Genomic_DNA"/>
</dbReference>
<evidence type="ECO:0000313" key="2">
    <source>
        <dbReference type="EMBL" id="ETW77412.1"/>
    </source>
</evidence>
<feature type="compositionally biased region" description="Basic and acidic residues" evidence="1">
    <location>
        <begin position="9"/>
        <end position="20"/>
    </location>
</feature>
<dbReference type="KEGG" id="hir:HETIRDRAFT_421539"/>
<evidence type="ECO:0000256" key="1">
    <source>
        <dbReference type="SAM" id="MobiDB-lite"/>
    </source>
</evidence>